<dbReference type="GO" id="GO:0071916">
    <property type="term" value="F:dipeptide transmembrane transporter activity"/>
    <property type="evidence" value="ECO:0007669"/>
    <property type="project" value="UniProtKB-ARBA"/>
</dbReference>
<gene>
    <name evidence="9" type="ORF">RAG0_09071</name>
</gene>
<feature type="transmembrane region" description="Helical" evidence="8">
    <location>
        <begin position="368"/>
        <end position="387"/>
    </location>
</feature>
<dbReference type="SUPFAM" id="SSF103473">
    <property type="entry name" value="MFS general substrate transporter"/>
    <property type="match status" value="1"/>
</dbReference>
<feature type="transmembrane region" description="Helical" evidence="8">
    <location>
        <begin position="554"/>
        <end position="576"/>
    </location>
</feature>
<dbReference type="Proteomes" id="UP000178912">
    <property type="component" value="Unassembled WGS sequence"/>
</dbReference>
<keyword evidence="3" id="KW-0813">Transport</keyword>
<feature type="transmembrane region" description="Helical" evidence="8">
    <location>
        <begin position="407"/>
        <end position="425"/>
    </location>
</feature>
<reference evidence="10" key="1">
    <citation type="submission" date="2016-03" db="EMBL/GenBank/DDBJ databases">
        <authorList>
            <person name="Guldener U."/>
        </authorList>
    </citation>
    <scope>NUCLEOTIDE SEQUENCE [LARGE SCALE GENOMIC DNA]</scope>
    <source>
        <strain evidence="10">04CH-RAC-A.6.1</strain>
    </source>
</reference>
<accession>A0A1E1KTN6</accession>
<evidence type="ECO:0000256" key="5">
    <source>
        <dbReference type="ARBA" id="ARBA00022989"/>
    </source>
</evidence>
<evidence type="ECO:0000256" key="2">
    <source>
        <dbReference type="ARBA" id="ARBA00005982"/>
    </source>
</evidence>
<protein>
    <submittedName>
        <fullName evidence="9">Probable PTR2-Di-and tripeptide permease</fullName>
    </submittedName>
</protein>
<feature type="transmembrane region" description="Helical" evidence="8">
    <location>
        <begin position="280"/>
        <end position="300"/>
    </location>
</feature>
<organism evidence="9 10">
    <name type="scientific">Rhynchosporium agropyri</name>
    <dbReference type="NCBI Taxonomy" id="914238"/>
    <lineage>
        <taxon>Eukaryota</taxon>
        <taxon>Fungi</taxon>
        <taxon>Dikarya</taxon>
        <taxon>Ascomycota</taxon>
        <taxon>Pezizomycotina</taxon>
        <taxon>Leotiomycetes</taxon>
        <taxon>Helotiales</taxon>
        <taxon>Ploettnerulaceae</taxon>
        <taxon>Rhynchosporium</taxon>
    </lineage>
</organism>
<dbReference type="InterPro" id="IPR036259">
    <property type="entry name" value="MFS_trans_sf"/>
</dbReference>
<evidence type="ECO:0000313" key="9">
    <source>
        <dbReference type="EMBL" id="CZT01437.1"/>
    </source>
</evidence>
<dbReference type="Pfam" id="PF00854">
    <property type="entry name" value="PTR2"/>
    <property type="match status" value="1"/>
</dbReference>
<dbReference type="OrthoDB" id="8904098at2759"/>
<evidence type="ECO:0000256" key="8">
    <source>
        <dbReference type="SAM" id="Phobius"/>
    </source>
</evidence>
<feature type="region of interest" description="Disordered" evidence="7">
    <location>
        <begin position="599"/>
        <end position="623"/>
    </location>
</feature>
<dbReference type="Gene3D" id="1.20.1250.20">
    <property type="entry name" value="MFS general substrate transporter like domains"/>
    <property type="match status" value="1"/>
</dbReference>
<feature type="transmembrane region" description="Helical" evidence="8">
    <location>
        <begin position="437"/>
        <end position="460"/>
    </location>
</feature>
<sequence length="623" mass="69111">MPEHEMQAAEIHELALEAEVANDKPKDLDQLNPGLAFAAPRGGAAANEKKVDDSHRDSETAFSETPDEEEPTEQEKQTLRRIGETLPVAAWLVAIIELSERFTFYGCQGLFQNYVQRPLDGSLGRGALGRGHQTATALTTFFSLWCYVTPILGAVVADQYLGKYKTLIVFACVYIVGLLILVLTSLPVALEHGAGMGGFVAAILIIGIGTGGIKANVAPLIADQYQRKKMAIKTIVKTGERVIIDPAVTIQRIYLIFYCCINIGALSLLATPYMERDIGFWSAFLLCLCMFVVGLTALVLGRKQYIVRPPQGSIITDAFKAIWIMFKYRNMNAPKPSYQEEFGRKHPTPWDDLFIDELKRALQACKVFVFYPIYWAVYSQFSGNFVSQAAQMNGHGIPNDLMQNFDPIAILVFAALIDRVLYPAFRKYGIKFRPISRIAFGFLIASMSMLYAAVLQHFIYKTGPCFGSPLKCEAAKVAGTNTLLPNDIHIAIQTPAYIFIGISEIFASVTGLEYAYMKAPPSMKSFVQAMYLLTNAVGYAISEAFIPLVGDPKIMYLFTGLCAGSFVVGVVFWVVFHKYDALEDQNNAMDAKHQDLENERAINSTGMDEESGRDVRRVNKREV</sequence>
<feature type="compositionally biased region" description="Basic and acidic residues" evidence="7">
    <location>
        <begin position="47"/>
        <end position="59"/>
    </location>
</feature>
<feature type="compositionally biased region" description="Basic and acidic residues" evidence="7">
    <location>
        <begin position="610"/>
        <end position="623"/>
    </location>
</feature>
<keyword evidence="5 8" id="KW-1133">Transmembrane helix</keyword>
<dbReference type="EMBL" id="FJUX01000051">
    <property type="protein sequence ID" value="CZT01437.1"/>
    <property type="molecule type" value="Genomic_DNA"/>
</dbReference>
<feature type="transmembrane region" description="Helical" evidence="8">
    <location>
        <begin position="196"/>
        <end position="222"/>
    </location>
</feature>
<evidence type="ECO:0000256" key="7">
    <source>
        <dbReference type="SAM" id="MobiDB-lite"/>
    </source>
</evidence>
<evidence type="ECO:0000256" key="4">
    <source>
        <dbReference type="ARBA" id="ARBA00022692"/>
    </source>
</evidence>
<evidence type="ECO:0000256" key="6">
    <source>
        <dbReference type="ARBA" id="ARBA00023136"/>
    </source>
</evidence>
<dbReference type="GO" id="GO:0005886">
    <property type="term" value="C:plasma membrane"/>
    <property type="evidence" value="ECO:0007669"/>
    <property type="project" value="UniProtKB-ARBA"/>
</dbReference>
<feature type="transmembrane region" description="Helical" evidence="8">
    <location>
        <begin position="253"/>
        <end position="274"/>
    </location>
</feature>
<evidence type="ECO:0000256" key="1">
    <source>
        <dbReference type="ARBA" id="ARBA00004141"/>
    </source>
</evidence>
<feature type="region of interest" description="Disordered" evidence="7">
    <location>
        <begin position="22"/>
        <end position="74"/>
    </location>
</feature>
<evidence type="ECO:0000313" key="10">
    <source>
        <dbReference type="Proteomes" id="UP000178912"/>
    </source>
</evidence>
<dbReference type="AlphaFoldDB" id="A0A1E1KTN6"/>
<feature type="transmembrane region" description="Helical" evidence="8">
    <location>
        <begin position="167"/>
        <end position="190"/>
    </location>
</feature>
<feature type="transmembrane region" description="Helical" evidence="8">
    <location>
        <begin position="496"/>
        <end position="517"/>
    </location>
</feature>
<comment type="similarity">
    <text evidence="2">Belongs to the major facilitator superfamily. Proton-dependent oligopeptide transporter (POT/PTR) (TC 2.A.17) family.</text>
</comment>
<evidence type="ECO:0000256" key="3">
    <source>
        <dbReference type="ARBA" id="ARBA00022448"/>
    </source>
</evidence>
<proteinExistence type="inferred from homology"/>
<dbReference type="InterPro" id="IPR000109">
    <property type="entry name" value="POT_fam"/>
</dbReference>
<comment type="subcellular location">
    <subcellularLocation>
        <location evidence="1">Membrane</location>
        <topology evidence="1">Multi-pass membrane protein</topology>
    </subcellularLocation>
</comment>
<feature type="transmembrane region" description="Helical" evidence="8">
    <location>
        <begin position="135"/>
        <end position="155"/>
    </location>
</feature>
<keyword evidence="4 8" id="KW-0812">Transmembrane</keyword>
<name>A0A1E1KTN6_9HELO</name>
<keyword evidence="10" id="KW-1185">Reference proteome</keyword>
<feature type="transmembrane region" description="Helical" evidence="8">
    <location>
        <begin position="529"/>
        <end position="548"/>
    </location>
</feature>
<keyword evidence="6 8" id="KW-0472">Membrane</keyword>
<dbReference type="FunFam" id="1.20.1250.20:FF:000085">
    <property type="entry name" value="MFS peptide transporter Ptr2"/>
    <property type="match status" value="1"/>
</dbReference>
<dbReference type="PANTHER" id="PTHR11654">
    <property type="entry name" value="OLIGOPEPTIDE TRANSPORTER-RELATED"/>
    <property type="match status" value="1"/>
</dbReference>
<feature type="compositionally biased region" description="Low complexity" evidence="7">
    <location>
        <begin position="34"/>
        <end position="46"/>
    </location>
</feature>